<evidence type="ECO:0000313" key="2">
    <source>
        <dbReference type="EMBL" id="EGR30098.1"/>
    </source>
</evidence>
<dbReference type="AlphaFoldDB" id="G0QXF6"/>
<proteinExistence type="predicted"/>
<evidence type="ECO:0000259" key="1">
    <source>
        <dbReference type="Pfam" id="PF14309"/>
    </source>
</evidence>
<dbReference type="OrthoDB" id="304761at2759"/>
<dbReference type="EMBL" id="GL984072">
    <property type="protein sequence ID" value="EGR30098.1"/>
    <property type="molecule type" value="Genomic_DNA"/>
</dbReference>
<protein>
    <submittedName>
        <fullName evidence="2">IQ calmodulin-binding motif family protein, putative</fullName>
    </submittedName>
</protein>
<dbReference type="RefSeq" id="XP_004031334.1">
    <property type="nucleotide sequence ID" value="XM_004031286.1"/>
</dbReference>
<name>G0QXF6_ICHMU</name>
<dbReference type="GeneID" id="14906211"/>
<evidence type="ECO:0000313" key="3">
    <source>
        <dbReference type="Proteomes" id="UP000008983"/>
    </source>
</evidence>
<sequence length="206" mass="24260">MLELLHFCESSKDQIDNLEDSILQISPILNSSLFIELEQRNSLLVDNQNKDDFVKQIERIHNKAIFEAFNEALDYQRVYGLRGKPFPWKTTSEKISQKDVQIQKIDGVLNKGLEKVTEWASYLCGIIFDKEDPLLSKGFNIDEDYLAQIKEDRLARMLASEVIENEERWILYDEEQTEVQVELSQMVFNQLVNEVYYELFIINQKK</sequence>
<dbReference type="InParanoid" id="G0QXF6"/>
<gene>
    <name evidence="2" type="ORF">IMG5_142490</name>
</gene>
<reference evidence="2 3" key="1">
    <citation type="submission" date="2011-07" db="EMBL/GenBank/DDBJ databases">
        <authorList>
            <person name="Coyne R."/>
            <person name="Brami D."/>
            <person name="Johnson J."/>
            <person name="Hostetler J."/>
            <person name="Hannick L."/>
            <person name="Clark T."/>
            <person name="Cassidy-Hanley D."/>
            <person name="Inman J."/>
        </authorList>
    </citation>
    <scope>NUCLEOTIDE SEQUENCE [LARGE SCALE GENOMIC DNA]</scope>
    <source>
        <strain evidence="2 3">G5</strain>
    </source>
</reference>
<dbReference type="InterPro" id="IPR025486">
    <property type="entry name" value="DUF4378"/>
</dbReference>
<organism evidence="2 3">
    <name type="scientific">Ichthyophthirius multifiliis</name>
    <name type="common">White spot disease agent</name>
    <name type="synonym">Ich</name>
    <dbReference type="NCBI Taxonomy" id="5932"/>
    <lineage>
        <taxon>Eukaryota</taxon>
        <taxon>Sar</taxon>
        <taxon>Alveolata</taxon>
        <taxon>Ciliophora</taxon>
        <taxon>Intramacronucleata</taxon>
        <taxon>Oligohymenophorea</taxon>
        <taxon>Hymenostomatida</taxon>
        <taxon>Ophryoglenina</taxon>
        <taxon>Ichthyophthirius</taxon>
    </lineage>
</organism>
<dbReference type="eggNOG" id="ENOG502SPPD">
    <property type="taxonomic scope" value="Eukaryota"/>
</dbReference>
<feature type="domain" description="DUF4378" evidence="1">
    <location>
        <begin position="18"/>
        <end position="194"/>
    </location>
</feature>
<dbReference type="Pfam" id="PF14309">
    <property type="entry name" value="DUF4378"/>
    <property type="match status" value="1"/>
</dbReference>
<accession>G0QXF6</accession>
<keyword evidence="3" id="KW-1185">Reference proteome</keyword>
<dbReference type="Proteomes" id="UP000008983">
    <property type="component" value="Unassembled WGS sequence"/>
</dbReference>